<evidence type="ECO:0000313" key="1">
    <source>
        <dbReference type="EMBL" id="MPM45112.1"/>
    </source>
</evidence>
<accession>A0A644ZW92</accession>
<name>A0A644ZW92_9ZZZZ</name>
<organism evidence="1">
    <name type="scientific">bioreactor metagenome</name>
    <dbReference type="NCBI Taxonomy" id="1076179"/>
    <lineage>
        <taxon>unclassified sequences</taxon>
        <taxon>metagenomes</taxon>
        <taxon>ecological metagenomes</taxon>
    </lineage>
</organism>
<dbReference type="AlphaFoldDB" id="A0A644ZW92"/>
<proteinExistence type="predicted"/>
<sequence length="75" mass="8116">MSSIGALNNGRELGITHSCLYSGCTNRPRANAHFYNIGTGKEQLLNHLTGNNVSGNNNLINKLLSHLLQKGNKVL</sequence>
<gene>
    <name evidence="1" type="ORF">SDC9_91797</name>
</gene>
<protein>
    <submittedName>
        <fullName evidence="1">Uncharacterized protein</fullName>
    </submittedName>
</protein>
<dbReference type="EMBL" id="VSSQ01010746">
    <property type="protein sequence ID" value="MPM45112.1"/>
    <property type="molecule type" value="Genomic_DNA"/>
</dbReference>
<comment type="caution">
    <text evidence="1">The sequence shown here is derived from an EMBL/GenBank/DDBJ whole genome shotgun (WGS) entry which is preliminary data.</text>
</comment>
<reference evidence="1" key="1">
    <citation type="submission" date="2019-08" db="EMBL/GenBank/DDBJ databases">
        <authorList>
            <person name="Kucharzyk K."/>
            <person name="Murdoch R.W."/>
            <person name="Higgins S."/>
            <person name="Loffler F."/>
        </authorList>
    </citation>
    <scope>NUCLEOTIDE SEQUENCE</scope>
</reference>